<feature type="active site" description="Proton donor/acceptor" evidence="1">
    <location>
        <position position="88"/>
    </location>
</feature>
<feature type="active site" description="Tele-phosphohistidine intermediate" evidence="1">
    <location>
        <position position="13"/>
    </location>
</feature>
<dbReference type="GO" id="GO:0016791">
    <property type="term" value="F:phosphatase activity"/>
    <property type="evidence" value="ECO:0007669"/>
    <property type="project" value="TreeGrafter"/>
</dbReference>
<gene>
    <name evidence="3" type="ORF">Ga0061063_2080</name>
</gene>
<dbReference type="RefSeq" id="WP_055434094.1">
    <property type="nucleotide sequence ID" value="NZ_CYHA01000004.1"/>
</dbReference>
<dbReference type="Gene3D" id="3.40.50.1240">
    <property type="entry name" value="Phosphoglycerate mutase-like"/>
    <property type="match status" value="1"/>
</dbReference>
<dbReference type="OrthoDB" id="9781415at2"/>
<feature type="binding site" evidence="2">
    <location>
        <begin position="12"/>
        <end position="19"/>
    </location>
    <ligand>
        <name>substrate</name>
    </ligand>
</feature>
<dbReference type="InterPro" id="IPR013078">
    <property type="entry name" value="His_Pase_superF_clade-1"/>
</dbReference>
<dbReference type="SUPFAM" id="SSF53254">
    <property type="entry name" value="Phosphoglycerate mutase-like"/>
    <property type="match status" value="1"/>
</dbReference>
<dbReference type="Pfam" id="PF00300">
    <property type="entry name" value="His_Phos_1"/>
    <property type="match status" value="1"/>
</dbReference>
<dbReference type="InterPro" id="IPR029033">
    <property type="entry name" value="His_PPase_superfam"/>
</dbReference>
<keyword evidence="4" id="KW-1185">Reference proteome</keyword>
<dbReference type="PROSITE" id="PS00175">
    <property type="entry name" value="PG_MUTASE"/>
    <property type="match status" value="1"/>
</dbReference>
<organism evidence="3 4">
    <name type="scientific">Gulbenkiania indica</name>
    <dbReference type="NCBI Taxonomy" id="375574"/>
    <lineage>
        <taxon>Bacteria</taxon>
        <taxon>Pseudomonadati</taxon>
        <taxon>Pseudomonadota</taxon>
        <taxon>Betaproteobacteria</taxon>
        <taxon>Neisseriales</taxon>
        <taxon>Chromobacteriaceae</taxon>
        <taxon>Gulbenkiania</taxon>
    </lineage>
</organism>
<dbReference type="EMBL" id="CYHA01000004">
    <property type="protein sequence ID" value="CUA84420.1"/>
    <property type="molecule type" value="Genomic_DNA"/>
</dbReference>
<dbReference type="CDD" id="cd07067">
    <property type="entry name" value="HP_PGM_like"/>
    <property type="match status" value="1"/>
</dbReference>
<sequence>MNTLPTILVLVRHGETDWNACGRLQGHTDISLNAHGHAQAERLAEGLARRGERFDVLYSSDLSRARATAAPLGQALGLPVIEEPALRERHFGVLQGLTLAEAAEHHPAAYAGYRQRRVDAVPEGGESLERFCARVSEVLTRLAVRHVGGRILVVAHGGVLEMAYRLAVGIPLSAPRDFALPNAALNRFCFSNGTWKVENWADISHLEGDAFDELA</sequence>
<accession>A0A0K6H0L2</accession>
<dbReference type="SMART" id="SM00855">
    <property type="entry name" value="PGAM"/>
    <property type="match status" value="1"/>
</dbReference>
<evidence type="ECO:0000313" key="4">
    <source>
        <dbReference type="Proteomes" id="UP000243535"/>
    </source>
</evidence>
<dbReference type="PANTHER" id="PTHR48100:SF44">
    <property type="entry name" value="PHOSPHATASE C1620.13-RELATED"/>
    <property type="match status" value="1"/>
</dbReference>
<dbReference type="STRING" id="375574.GCA_001418035_01870"/>
<dbReference type="InterPro" id="IPR001345">
    <property type="entry name" value="PG/BPGM_mutase_AS"/>
</dbReference>
<proteinExistence type="predicted"/>
<dbReference type="AlphaFoldDB" id="A0A0K6H0L2"/>
<name>A0A0K6H0L2_9NEIS</name>
<evidence type="ECO:0000256" key="1">
    <source>
        <dbReference type="PIRSR" id="PIRSR613078-1"/>
    </source>
</evidence>
<evidence type="ECO:0000256" key="2">
    <source>
        <dbReference type="PIRSR" id="PIRSR613078-2"/>
    </source>
</evidence>
<evidence type="ECO:0000313" key="3">
    <source>
        <dbReference type="EMBL" id="CUA84420.1"/>
    </source>
</evidence>
<protein>
    <submittedName>
        <fullName evidence="3">Phosphoglycerate mutase</fullName>
    </submittedName>
</protein>
<feature type="binding site" evidence="2">
    <location>
        <position position="64"/>
    </location>
    <ligand>
        <name>substrate</name>
    </ligand>
</feature>
<dbReference type="Proteomes" id="UP000243535">
    <property type="component" value="Unassembled WGS sequence"/>
</dbReference>
<dbReference type="InterPro" id="IPR050275">
    <property type="entry name" value="PGM_Phosphatase"/>
</dbReference>
<dbReference type="PANTHER" id="PTHR48100">
    <property type="entry name" value="BROAD-SPECIFICITY PHOSPHATASE YOR283W-RELATED"/>
    <property type="match status" value="1"/>
</dbReference>
<reference evidence="4" key="1">
    <citation type="submission" date="2015-08" db="EMBL/GenBank/DDBJ databases">
        <authorList>
            <person name="Varghese N."/>
        </authorList>
    </citation>
    <scope>NUCLEOTIDE SEQUENCE [LARGE SCALE GENOMIC DNA]</scope>
    <source>
        <strain evidence="4">DSM 17901</strain>
    </source>
</reference>
<dbReference type="GO" id="GO:0005829">
    <property type="term" value="C:cytosol"/>
    <property type="evidence" value="ECO:0007669"/>
    <property type="project" value="TreeGrafter"/>
</dbReference>